<dbReference type="GO" id="GO:0003743">
    <property type="term" value="F:translation initiation factor activity"/>
    <property type="evidence" value="ECO:0007669"/>
    <property type="project" value="UniProtKB-KW"/>
</dbReference>
<accession>A0A392QPT6</accession>
<sequence>SNTVRLIDQNQNMVGVVSLDQATQKAEDAELDLCLDEEFVIFI</sequence>
<dbReference type="SUPFAM" id="SSF54364">
    <property type="entry name" value="Translation initiation factor IF3, N-terminal domain"/>
    <property type="match status" value="1"/>
</dbReference>
<dbReference type="InterPro" id="IPR036787">
    <property type="entry name" value="T_IF-3_N_sf"/>
</dbReference>
<dbReference type="Gene3D" id="3.10.20.80">
    <property type="entry name" value="Translation initiation factor 3 (IF-3), N-terminal domain"/>
    <property type="match status" value="1"/>
</dbReference>
<organism evidence="2 3">
    <name type="scientific">Trifolium medium</name>
    <dbReference type="NCBI Taxonomy" id="97028"/>
    <lineage>
        <taxon>Eukaryota</taxon>
        <taxon>Viridiplantae</taxon>
        <taxon>Streptophyta</taxon>
        <taxon>Embryophyta</taxon>
        <taxon>Tracheophyta</taxon>
        <taxon>Spermatophyta</taxon>
        <taxon>Magnoliopsida</taxon>
        <taxon>eudicotyledons</taxon>
        <taxon>Gunneridae</taxon>
        <taxon>Pentapetalae</taxon>
        <taxon>rosids</taxon>
        <taxon>fabids</taxon>
        <taxon>Fabales</taxon>
        <taxon>Fabaceae</taxon>
        <taxon>Papilionoideae</taxon>
        <taxon>50 kb inversion clade</taxon>
        <taxon>NPAAA clade</taxon>
        <taxon>Hologalegina</taxon>
        <taxon>IRL clade</taxon>
        <taxon>Trifolieae</taxon>
        <taxon>Trifolium</taxon>
    </lineage>
</organism>
<keyword evidence="2" id="KW-0396">Initiation factor</keyword>
<keyword evidence="3" id="KW-1185">Reference proteome</keyword>
<evidence type="ECO:0000313" key="2">
    <source>
        <dbReference type="EMBL" id="MCI26401.1"/>
    </source>
</evidence>
<reference evidence="2 3" key="1">
    <citation type="journal article" date="2018" name="Front. Plant Sci.">
        <title>Red Clover (Trifolium pratense) and Zigzag Clover (T. medium) - A Picture of Genomic Similarities and Differences.</title>
        <authorList>
            <person name="Dluhosova J."/>
            <person name="Istvanek J."/>
            <person name="Nedelnik J."/>
            <person name="Repkova J."/>
        </authorList>
    </citation>
    <scope>NUCLEOTIDE SEQUENCE [LARGE SCALE GENOMIC DNA]</scope>
    <source>
        <strain evidence="3">cv. 10/8</strain>
        <tissue evidence="2">Leaf</tissue>
    </source>
</reference>
<dbReference type="Pfam" id="PF05198">
    <property type="entry name" value="IF3_N"/>
    <property type="match status" value="1"/>
</dbReference>
<name>A0A392QPT6_9FABA</name>
<protein>
    <submittedName>
        <fullName evidence="2">Translation initiation factor IF-3</fullName>
    </submittedName>
</protein>
<comment type="caution">
    <text evidence="2">The sequence shown here is derived from an EMBL/GenBank/DDBJ whole genome shotgun (WGS) entry which is preliminary data.</text>
</comment>
<proteinExistence type="predicted"/>
<feature type="non-terminal residue" evidence="2">
    <location>
        <position position="1"/>
    </location>
</feature>
<dbReference type="Proteomes" id="UP000265520">
    <property type="component" value="Unassembled WGS sequence"/>
</dbReference>
<keyword evidence="2" id="KW-0648">Protein biosynthesis</keyword>
<dbReference type="AlphaFoldDB" id="A0A392QPT6"/>
<feature type="domain" description="Translation initiation factor 3 N-terminal" evidence="1">
    <location>
        <begin position="2"/>
        <end position="34"/>
    </location>
</feature>
<dbReference type="InterPro" id="IPR019814">
    <property type="entry name" value="Translation_initiation_fac_3_N"/>
</dbReference>
<dbReference type="EMBL" id="LXQA010153039">
    <property type="protein sequence ID" value="MCI26401.1"/>
    <property type="molecule type" value="Genomic_DNA"/>
</dbReference>
<evidence type="ECO:0000259" key="1">
    <source>
        <dbReference type="Pfam" id="PF05198"/>
    </source>
</evidence>
<evidence type="ECO:0000313" key="3">
    <source>
        <dbReference type="Proteomes" id="UP000265520"/>
    </source>
</evidence>